<dbReference type="GO" id="GO:0008483">
    <property type="term" value="F:transaminase activity"/>
    <property type="evidence" value="ECO:0007669"/>
    <property type="project" value="UniProtKB-KW"/>
</dbReference>
<dbReference type="InterPro" id="IPR004839">
    <property type="entry name" value="Aminotransferase_I/II_large"/>
</dbReference>
<dbReference type="EC" id="2.6.1.-" evidence="6"/>
<dbReference type="PANTHER" id="PTHR46383:SF1">
    <property type="entry name" value="ASPARTATE AMINOTRANSFERASE"/>
    <property type="match status" value="1"/>
</dbReference>
<keyword evidence="5" id="KW-0663">Pyridoxal phosphate</keyword>
<keyword evidence="4 6" id="KW-0808">Transferase</keyword>
<dbReference type="InterPro" id="IPR004838">
    <property type="entry name" value="NHTrfase_class1_PyrdxlP-BS"/>
</dbReference>
<dbReference type="PRINTS" id="PR00753">
    <property type="entry name" value="ACCSYNTHASE"/>
</dbReference>
<gene>
    <name evidence="8" type="ORF">N4261_21125</name>
</gene>
<dbReference type="RefSeq" id="WP_261760798.1">
    <property type="nucleotide sequence ID" value="NZ_CP104562.2"/>
</dbReference>
<dbReference type="Pfam" id="PF00155">
    <property type="entry name" value="Aminotran_1_2"/>
    <property type="match status" value="1"/>
</dbReference>
<dbReference type="SUPFAM" id="SSF53383">
    <property type="entry name" value="PLP-dependent transferases"/>
    <property type="match status" value="1"/>
</dbReference>
<keyword evidence="9" id="KW-1185">Reference proteome</keyword>
<dbReference type="CDD" id="cd00609">
    <property type="entry name" value="AAT_like"/>
    <property type="match status" value="1"/>
</dbReference>
<dbReference type="InterPro" id="IPR015421">
    <property type="entry name" value="PyrdxlP-dep_Trfase_major"/>
</dbReference>
<evidence type="ECO:0000256" key="6">
    <source>
        <dbReference type="RuleBase" id="RU000481"/>
    </source>
</evidence>
<dbReference type="PANTHER" id="PTHR46383">
    <property type="entry name" value="ASPARTATE AMINOTRANSFERASE"/>
    <property type="match status" value="1"/>
</dbReference>
<dbReference type="InterPro" id="IPR050596">
    <property type="entry name" value="AspAT/PAT-like"/>
</dbReference>
<proteinExistence type="inferred from homology"/>
<reference evidence="8" key="1">
    <citation type="submission" date="2022-10" db="EMBL/GenBank/DDBJ databases">
        <title>Characterization and whole genome sequencing of a new Roseateles species, isolated from fresh water.</title>
        <authorList>
            <person name="Guliayeva D.Y."/>
            <person name="Akhremchuk A.E."/>
            <person name="Sikolenko M.A."/>
            <person name="Valentovich L.N."/>
            <person name="Sidarenka A.V."/>
        </authorList>
    </citation>
    <scope>NUCLEOTIDE SEQUENCE</scope>
    <source>
        <strain evidence="8">BIM B-1768</strain>
    </source>
</reference>
<name>A0ABY6B729_9BURK</name>
<feature type="domain" description="Aminotransferase class I/classII large" evidence="7">
    <location>
        <begin position="32"/>
        <end position="417"/>
    </location>
</feature>
<dbReference type="Proteomes" id="UP001064933">
    <property type="component" value="Chromosome"/>
</dbReference>
<evidence type="ECO:0000256" key="5">
    <source>
        <dbReference type="ARBA" id="ARBA00022898"/>
    </source>
</evidence>
<evidence type="ECO:0000313" key="9">
    <source>
        <dbReference type="Proteomes" id="UP001064933"/>
    </source>
</evidence>
<comment type="similarity">
    <text evidence="2 6">Belongs to the class-I pyridoxal-phosphate-dependent aminotransferase family.</text>
</comment>
<evidence type="ECO:0000256" key="4">
    <source>
        <dbReference type="ARBA" id="ARBA00022679"/>
    </source>
</evidence>
<keyword evidence="3 6" id="KW-0032">Aminotransferase</keyword>
<evidence type="ECO:0000313" key="8">
    <source>
        <dbReference type="EMBL" id="UXH80981.1"/>
    </source>
</evidence>
<organism evidence="8 9">
    <name type="scientific">Roseateles amylovorans</name>
    <dbReference type="NCBI Taxonomy" id="2978473"/>
    <lineage>
        <taxon>Bacteria</taxon>
        <taxon>Pseudomonadati</taxon>
        <taxon>Pseudomonadota</taxon>
        <taxon>Betaproteobacteria</taxon>
        <taxon>Burkholderiales</taxon>
        <taxon>Sphaerotilaceae</taxon>
        <taxon>Roseateles</taxon>
    </lineage>
</organism>
<evidence type="ECO:0000256" key="1">
    <source>
        <dbReference type="ARBA" id="ARBA00001933"/>
    </source>
</evidence>
<evidence type="ECO:0000256" key="3">
    <source>
        <dbReference type="ARBA" id="ARBA00022576"/>
    </source>
</evidence>
<protein>
    <recommendedName>
        <fullName evidence="6">Aminotransferase</fullName>
        <ecNumber evidence="6">2.6.1.-</ecNumber>
    </recommendedName>
</protein>
<comment type="cofactor">
    <cofactor evidence="1 6">
        <name>pyridoxal 5'-phosphate</name>
        <dbReference type="ChEBI" id="CHEBI:597326"/>
    </cofactor>
</comment>
<dbReference type="InterPro" id="IPR015424">
    <property type="entry name" value="PyrdxlP-dep_Trfase"/>
</dbReference>
<dbReference type="Gene3D" id="3.40.640.10">
    <property type="entry name" value="Type I PLP-dependent aspartate aminotransferase-like (Major domain)"/>
    <property type="match status" value="1"/>
</dbReference>
<evidence type="ECO:0000256" key="2">
    <source>
        <dbReference type="ARBA" id="ARBA00007441"/>
    </source>
</evidence>
<dbReference type="EMBL" id="CP104562">
    <property type="protein sequence ID" value="UXH80981.1"/>
    <property type="molecule type" value="Genomic_DNA"/>
</dbReference>
<evidence type="ECO:0000259" key="7">
    <source>
        <dbReference type="Pfam" id="PF00155"/>
    </source>
</evidence>
<accession>A0ABY6B729</accession>
<dbReference type="Gene3D" id="3.90.1150.10">
    <property type="entry name" value="Aspartate Aminotransferase, domain 1"/>
    <property type="match status" value="1"/>
</dbReference>
<dbReference type="PROSITE" id="PS00105">
    <property type="entry name" value="AA_TRANSFER_CLASS_1"/>
    <property type="match status" value="1"/>
</dbReference>
<sequence>MPRLAPLHRDARFCPILDVVAQVRQLQARGVELIDLSVGTPNFLPAPHVYAQAQAALAADRGVYGSSRGHGALVEAYLHHLAEQGLRLHEERHIVTGLGAKHLLHSVFAAILEPGDEVVIPTPCWPTYFDIVQQAGGTVVPVPGGVDADYKISPDALAAALGPRTKAVLLNNPSNPTGAAYDRDALHALAAVLRGSDAWIVSDDVYSRFVSRTMDFCHLLQVAPDLIDRVVKIDSVSKLYGMPGWRVGMMAAPVSLAEAVVRLNSNSISSVPEVAAAAAAAALAGDQSFSYAMVERYRQRRELAHGLLASSPRIRCPLPDGAFYLFPDVSACFGLRLPAGTSFDPDSHAPAERHADLATARPADADAGRIRDDLHLTQLLLTHAQVAVVPGRFFGEPRSIRITCSADLDTLADGVERIRSLVDALV</sequence>
<dbReference type="InterPro" id="IPR015422">
    <property type="entry name" value="PyrdxlP-dep_Trfase_small"/>
</dbReference>